<sequence>MNPPKTPQQSAAQDAFDLLKMSQPFNIVNAANNANAANAIVNNGIPMKISPRMSRMPTPNMSNTAVINHLNVGSANTVTSPVTMTTKTNIPQSKGPSRNQTPKMMAAQLNNKMMVQGNANVVGNKILSVSPVLQQNPNIPPAQGVSTQAQATSNANMTVNSPVIPQNTGMMTQANSGILPQGSSGINNLQRPMMQNLLYQNKLMMSNNNTANPLLAVNAAAMMQQNNNVAALSSQNPGVSPMLANQLNTMLANPIISVARPPQMMGPQTQMVNLNNARPQGQVQVGMMQAQNSNVGSSSSTSVTQAGLAVLNEKEAQEANNQISTLDARAKERRIQYHEIHDLTDDEKAKIMDKLKELDPMYHEVDNVLPYFWHYTRSSQGTYRLLGMKYMIEDQIKALPDKFLLRLELVDSLLQQFRKYFVFVDSKRRGIEDTTLFNVNPTLQQQQRPQPQVVESILQPRINPSDLKLPIQKHSRDNAVPGNSTTGKKRRQSSADREQPSKKVAPSKSNVTGTQSVDVVIIDPPASSVGANTTVLTSASSNSIIVIPDDVKSEKQPPPQQNMLVESNQEVVANNNTISLPTPLKEEVPEQKDYIDPKVSPDGCREQARILASKAKEGMKSLQNQHPPVRAGRHAIAGIKPPQDGVDYYFGAFFTLLNSV</sequence>
<name>A0A9N8YKF5_FUNMO</name>
<accession>A0A9N8YKF5</accession>
<dbReference type="AlphaFoldDB" id="A0A9N8YKF5"/>
<dbReference type="GO" id="GO:0016592">
    <property type="term" value="C:mediator complex"/>
    <property type="evidence" value="ECO:0007669"/>
    <property type="project" value="InterPro"/>
</dbReference>
<dbReference type="GO" id="GO:0006357">
    <property type="term" value="P:regulation of transcription by RNA polymerase II"/>
    <property type="evidence" value="ECO:0007669"/>
    <property type="project" value="InterPro"/>
</dbReference>
<protein>
    <submittedName>
        <fullName evidence="2">14021_t:CDS:1</fullName>
    </submittedName>
</protein>
<comment type="caution">
    <text evidence="2">The sequence shown here is derived from an EMBL/GenBank/DDBJ whole genome shotgun (WGS) entry which is preliminary data.</text>
</comment>
<dbReference type="EMBL" id="CAJVPP010000006">
    <property type="protein sequence ID" value="CAG8434385.1"/>
    <property type="molecule type" value="Genomic_DNA"/>
</dbReference>
<evidence type="ECO:0000256" key="1">
    <source>
        <dbReference type="SAM" id="MobiDB-lite"/>
    </source>
</evidence>
<feature type="region of interest" description="Disordered" evidence="1">
    <location>
        <begin position="465"/>
        <end position="512"/>
    </location>
</feature>
<dbReference type="InterPro" id="IPR008626">
    <property type="entry name" value="Mediator_Med15_fun"/>
</dbReference>
<evidence type="ECO:0000313" key="3">
    <source>
        <dbReference type="Proteomes" id="UP000789375"/>
    </source>
</evidence>
<evidence type="ECO:0000313" key="2">
    <source>
        <dbReference type="EMBL" id="CAG8434385.1"/>
    </source>
</evidence>
<dbReference type="Proteomes" id="UP000789375">
    <property type="component" value="Unassembled WGS sequence"/>
</dbReference>
<dbReference type="GO" id="GO:0003712">
    <property type="term" value="F:transcription coregulator activity"/>
    <property type="evidence" value="ECO:0007669"/>
    <property type="project" value="InterPro"/>
</dbReference>
<keyword evidence="3" id="KW-1185">Reference proteome</keyword>
<dbReference type="Pfam" id="PF05397">
    <property type="entry name" value="Med15_fungi"/>
    <property type="match status" value="1"/>
</dbReference>
<reference evidence="2" key="1">
    <citation type="submission" date="2021-06" db="EMBL/GenBank/DDBJ databases">
        <authorList>
            <person name="Kallberg Y."/>
            <person name="Tangrot J."/>
            <person name="Rosling A."/>
        </authorList>
    </citation>
    <scope>NUCLEOTIDE SEQUENCE</scope>
    <source>
        <strain evidence="2">87-6 pot B 2015</strain>
    </source>
</reference>
<gene>
    <name evidence="2" type="ORF">FMOSSE_LOCUS77</name>
</gene>
<organism evidence="2 3">
    <name type="scientific">Funneliformis mosseae</name>
    <name type="common">Endomycorrhizal fungus</name>
    <name type="synonym">Glomus mosseae</name>
    <dbReference type="NCBI Taxonomy" id="27381"/>
    <lineage>
        <taxon>Eukaryota</taxon>
        <taxon>Fungi</taxon>
        <taxon>Fungi incertae sedis</taxon>
        <taxon>Mucoromycota</taxon>
        <taxon>Glomeromycotina</taxon>
        <taxon>Glomeromycetes</taxon>
        <taxon>Glomerales</taxon>
        <taxon>Glomeraceae</taxon>
        <taxon>Funneliformis</taxon>
    </lineage>
</organism>
<proteinExistence type="predicted"/>